<keyword evidence="1" id="KW-1133">Transmembrane helix</keyword>
<feature type="transmembrane region" description="Helical" evidence="1">
    <location>
        <begin position="12"/>
        <end position="31"/>
    </location>
</feature>
<organism evidence="2 3">
    <name type="scientific">Paraburkholderia acidicola</name>
    <dbReference type="NCBI Taxonomy" id="1912599"/>
    <lineage>
        <taxon>Bacteria</taxon>
        <taxon>Pseudomonadati</taxon>
        <taxon>Pseudomonadota</taxon>
        <taxon>Betaproteobacteria</taxon>
        <taxon>Burkholderiales</taxon>
        <taxon>Burkholderiaceae</taxon>
        <taxon>Paraburkholderia</taxon>
    </lineage>
</organism>
<sequence>MHKPDEKLQQNSFIATLLFGVLIGFIAVQAAQAGKSRSLPFNLPAILIPAAFGLWLYWLIWIVLELDHGAATAGQLVLADLSKFPLR</sequence>
<evidence type="ECO:0000313" key="3">
    <source>
        <dbReference type="Proteomes" id="UP000218022"/>
    </source>
</evidence>
<keyword evidence="1" id="KW-0812">Transmembrane</keyword>
<dbReference type="Proteomes" id="UP000218022">
    <property type="component" value="Unassembled WGS sequence"/>
</dbReference>
<accession>A0A2A4EQK9</accession>
<proteinExistence type="predicted"/>
<keyword evidence="1" id="KW-0472">Membrane</keyword>
<feature type="transmembrane region" description="Helical" evidence="1">
    <location>
        <begin position="43"/>
        <end position="64"/>
    </location>
</feature>
<dbReference type="AlphaFoldDB" id="A0A2A4EQK9"/>
<evidence type="ECO:0000256" key="1">
    <source>
        <dbReference type="SAM" id="Phobius"/>
    </source>
</evidence>
<reference evidence="2 3" key="1">
    <citation type="submission" date="2017-01" db="EMBL/GenBank/DDBJ databases">
        <title>Whole-Genome Shotgun Sequencing of Two beta-Proteobacterial Species in Search of the Bulgecin Biosynthetic Cluster.</title>
        <authorList>
            <person name="Horsman M.E."/>
            <person name="Marous D.R."/>
            <person name="Li R."/>
            <person name="Oliver R.A."/>
            <person name="Byun B."/>
            <person name="Emrich S.J."/>
            <person name="Boggess B."/>
            <person name="Townsend C.A."/>
            <person name="Mobashery S."/>
        </authorList>
    </citation>
    <scope>NUCLEOTIDE SEQUENCE [LARGE SCALE GENOMIC DNA]</scope>
    <source>
        <strain evidence="2 3">ATCC 31363</strain>
    </source>
</reference>
<dbReference type="EMBL" id="MTZV01000006">
    <property type="protein sequence ID" value="PCE23431.1"/>
    <property type="molecule type" value="Genomic_DNA"/>
</dbReference>
<name>A0A2A4EQK9_9BURK</name>
<gene>
    <name evidence="2" type="ORF">BWP39_27520</name>
</gene>
<protein>
    <submittedName>
        <fullName evidence="2">Uncharacterized protein</fullName>
    </submittedName>
</protein>
<comment type="caution">
    <text evidence="2">The sequence shown here is derived from an EMBL/GenBank/DDBJ whole genome shotgun (WGS) entry which is preliminary data.</text>
</comment>
<evidence type="ECO:0000313" key="2">
    <source>
        <dbReference type="EMBL" id="PCE23431.1"/>
    </source>
</evidence>